<comment type="caution">
    <text evidence="2">The sequence shown here is derived from an EMBL/GenBank/DDBJ whole genome shotgun (WGS) entry which is preliminary data.</text>
</comment>
<dbReference type="PANTHER" id="PTHR46580:SF2">
    <property type="entry name" value="MAM DOMAIN-CONTAINING PROTEIN"/>
    <property type="match status" value="1"/>
</dbReference>
<evidence type="ECO:0000313" key="2">
    <source>
        <dbReference type="EMBL" id="NOJ79216.1"/>
    </source>
</evidence>
<dbReference type="InterPro" id="IPR013517">
    <property type="entry name" value="FG-GAP"/>
</dbReference>
<proteinExistence type="predicted"/>
<name>A0A7Y4IH78_MYXXA</name>
<dbReference type="PROSITE" id="PS51257">
    <property type="entry name" value="PROKAR_LIPOPROTEIN"/>
    <property type="match status" value="1"/>
</dbReference>
<dbReference type="EMBL" id="JABFNT010000034">
    <property type="protein sequence ID" value="NOJ79216.1"/>
    <property type="molecule type" value="Genomic_DNA"/>
</dbReference>
<evidence type="ECO:0000256" key="1">
    <source>
        <dbReference type="ARBA" id="ARBA00022729"/>
    </source>
</evidence>
<organism evidence="2 3">
    <name type="scientific">Myxococcus xanthus</name>
    <dbReference type="NCBI Taxonomy" id="34"/>
    <lineage>
        <taxon>Bacteria</taxon>
        <taxon>Pseudomonadati</taxon>
        <taxon>Myxococcota</taxon>
        <taxon>Myxococcia</taxon>
        <taxon>Myxococcales</taxon>
        <taxon>Cystobacterineae</taxon>
        <taxon>Myxococcaceae</taxon>
        <taxon>Myxococcus</taxon>
    </lineage>
</organism>
<dbReference type="RefSeq" id="WP_171441510.1">
    <property type="nucleotide sequence ID" value="NZ_JABFNS010000036.1"/>
</dbReference>
<dbReference type="Pfam" id="PF13517">
    <property type="entry name" value="FG-GAP_3"/>
    <property type="match status" value="2"/>
</dbReference>
<dbReference type="Proteomes" id="UP000533080">
    <property type="component" value="Unassembled WGS sequence"/>
</dbReference>
<evidence type="ECO:0008006" key="4">
    <source>
        <dbReference type="Google" id="ProtNLM"/>
    </source>
</evidence>
<gene>
    <name evidence="2" type="ORF">HNV28_12830</name>
</gene>
<dbReference type="SUPFAM" id="SSF69318">
    <property type="entry name" value="Integrin alpha N-terminal domain"/>
    <property type="match status" value="1"/>
</dbReference>
<dbReference type="AlphaFoldDB" id="A0A7Y4IH78"/>
<accession>A0A7Y4IH78</accession>
<evidence type="ECO:0000313" key="3">
    <source>
        <dbReference type="Proteomes" id="UP000533080"/>
    </source>
</evidence>
<dbReference type="PANTHER" id="PTHR46580">
    <property type="entry name" value="SENSOR KINASE-RELATED"/>
    <property type="match status" value="1"/>
</dbReference>
<protein>
    <recommendedName>
        <fullName evidence="4">VCBS repeat-containing protein</fullName>
    </recommendedName>
</protein>
<sequence length="648" mass="70215">MRLPLSFTLLLGLASCAPEPDASQDSTPESESSALYTGPVTTGIWYSTWYANEGRYIWSRGHGVGSSAQMLGDVNGDGRADAVVYFSSTGDWYVATSNGNGFNSYTRWISGHGVGSSTQMLGDVNGDGRADAIVYFSAGGDWYVSTSSGSAFNPYSRWISGHGVGSSAQRLADVNGDRKVDAIVYFSAGGDWYVSTSSGSAFNPYSRWISGHGVGSNAQMLGDVNGDGRADAVTYIASTGDWYVSTSSGSGFNPYSRWSSGHGIGSSAQRLGDTNGDGRADAVAYFSSGEWKVATSSGSGFNAYSLWSAGHGAGSNTQFLGDAYGKGRVAPVTFTAADGTWRVLDSSKYLQPNIMNTWEAWDIRYLPRTHGVYQVYDSKDATVIDEHLATIESAKIDFLLLDETNNLDVDQGYIKARALEVCARIGQKRSAGALSTPRYAIAIGGIQFDHQPATLELEAVKVWNEFVQSAKCVTPDGYFQLDGKPLLVVYAEYADRLAWESWTGSKTASSRFTVRWAQGSVRASSTQPPQSDWRLYYGWGMPDGALANDEVMVVMSGWNNHRGWFVSRTYNGVRGGFYQQLGWSRVNQQRPRLAIINSFNEYAEETAVAPTDTSGLTGTSEKWLDAQGNLAPDMYWNMTVQANATRKQ</sequence>
<reference evidence="2 3" key="1">
    <citation type="submission" date="2020-05" db="EMBL/GenBank/DDBJ databases">
        <authorList>
            <person name="Whitworth D."/>
        </authorList>
    </citation>
    <scope>NUCLEOTIDE SEQUENCE [LARGE SCALE GENOMIC DNA]</scope>
    <source>
        <strain evidence="2 3">AM005</strain>
    </source>
</reference>
<dbReference type="InterPro" id="IPR028994">
    <property type="entry name" value="Integrin_alpha_N"/>
</dbReference>
<keyword evidence="1" id="KW-0732">Signal</keyword>
<dbReference type="Gene3D" id="2.130.10.130">
    <property type="entry name" value="Integrin alpha, N-terminal"/>
    <property type="match status" value="2"/>
</dbReference>
<dbReference type="Gene3D" id="3.20.20.80">
    <property type="entry name" value="Glycosidases"/>
    <property type="match status" value="1"/>
</dbReference>